<evidence type="ECO:0000313" key="3">
    <source>
        <dbReference type="Proteomes" id="UP000272942"/>
    </source>
</evidence>
<evidence type="ECO:0000313" key="2">
    <source>
        <dbReference type="EMBL" id="VDP83407.1"/>
    </source>
</evidence>
<evidence type="ECO:0000256" key="1">
    <source>
        <dbReference type="SAM" id="MobiDB-lite"/>
    </source>
</evidence>
<reference evidence="2 3" key="2">
    <citation type="submission" date="2018-11" db="EMBL/GenBank/DDBJ databases">
        <authorList>
            <consortium name="Pathogen Informatics"/>
        </authorList>
    </citation>
    <scope>NUCLEOTIDE SEQUENCE [LARGE SCALE GENOMIC DNA]</scope>
    <source>
        <strain evidence="2 3">Egypt</strain>
    </source>
</reference>
<reference evidence="4" key="1">
    <citation type="submission" date="2016-06" db="UniProtKB">
        <authorList>
            <consortium name="WormBaseParasite"/>
        </authorList>
    </citation>
    <scope>IDENTIFICATION</scope>
</reference>
<protein>
    <submittedName>
        <fullName evidence="4">Vezatin domain-containing protein</fullName>
    </submittedName>
</protein>
<dbReference type="Proteomes" id="UP000272942">
    <property type="component" value="Unassembled WGS sequence"/>
</dbReference>
<dbReference type="EMBL" id="UZAN01045910">
    <property type="protein sequence ID" value="VDP83407.1"/>
    <property type="molecule type" value="Genomic_DNA"/>
</dbReference>
<organism evidence="4">
    <name type="scientific">Echinostoma caproni</name>
    <dbReference type="NCBI Taxonomy" id="27848"/>
    <lineage>
        <taxon>Eukaryota</taxon>
        <taxon>Metazoa</taxon>
        <taxon>Spiralia</taxon>
        <taxon>Lophotrochozoa</taxon>
        <taxon>Platyhelminthes</taxon>
        <taxon>Trematoda</taxon>
        <taxon>Digenea</taxon>
        <taxon>Plagiorchiida</taxon>
        <taxon>Echinostomata</taxon>
        <taxon>Echinostomatoidea</taxon>
        <taxon>Echinostomatidae</taxon>
        <taxon>Echinostoma</taxon>
    </lineage>
</organism>
<dbReference type="OrthoDB" id="6255955at2759"/>
<feature type="region of interest" description="Disordered" evidence="1">
    <location>
        <begin position="438"/>
        <end position="457"/>
    </location>
</feature>
<dbReference type="AlphaFoldDB" id="A0A183AN51"/>
<dbReference type="WBParaSite" id="ECPE_0000841201-mRNA-1">
    <property type="protein sequence ID" value="ECPE_0000841201-mRNA-1"/>
    <property type="gene ID" value="ECPE_0000841201"/>
</dbReference>
<evidence type="ECO:0000313" key="4">
    <source>
        <dbReference type="WBParaSite" id="ECPE_0000841201-mRNA-1"/>
    </source>
</evidence>
<feature type="compositionally biased region" description="Basic and acidic residues" evidence="1">
    <location>
        <begin position="447"/>
        <end position="457"/>
    </location>
</feature>
<name>A0A183AN51_9TREM</name>
<proteinExistence type="predicted"/>
<gene>
    <name evidence="2" type="ORF">ECPE_LOCUS8386</name>
</gene>
<accession>A0A183AN51</accession>
<keyword evidence="3" id="KW-1185">Reference proteome</keyword>
<sequence>MEGLKFLTPDLFSVVANSANAHSTVCLQKGLVLIFRGYYFYLERHPEPIYSSLTDSVISLVTSIEKWVILASWLILGLYLHDKRLIVSVGETIRNRWMDKLEHLEECLIERDDLCANAFGKLHVGLNEIRMVVDSITRHTDASSYLDALNGSFSEPFEIISRCQDLFDGEPIIQLDEKLHELKELHTDWLKLISVLSLFHPEEDKWNEAENRATSEINQRIRCLLNSARIRVHGENGIAQIINVLKNEIELWVQKGQQLVDCRNVLMKSKQAASLQQTSSPDMGLNVEQLFRMLEFDIEPLRASLNTWDMLTNQAINAIGLTEKNDSAGGLSARQSIQQSVKISTSGLVDHEQQSNVVLDETLEINSLCCTSYNRQCSSVKKDPGEEWSSCPTHVLLWLNRMEKSVPATYDRRLDEVNLIAERLVEDLVNFICPDASHRSQPNSGHPAKEAATHDREISGRPCSMLTNRLIKGLWTKLSNDRIEGYESIALSEQRINYFQFLAQKICEYAQIFGSNGSISLDQLKKIIVNFMVSRNLAQMMNERRGIPDKLTVLRYLQSTDQTIRETSVLDASDGGPFHSKPVEQGVELPSDLPQTAMAYAGVQELEQVRKNLNTDEIRACEAEENALIEEKALYAELDRTKTLREQIQTKSEILNRIKLLKEETATALEDP</sequence>